<reference evidence="1" key="1">
    <citation type="journal article" date="2019" name="MBio">
        <title>Virus Genomes from Deep Sea Sediments Expand the Ocean Megavirome and Support Independent Origins of Viral Gigantism.</title>
        <authorList>
            <person name="Backstrom D."/>
            <person name="Yutin N."/>
            <person name="Jorgensen S.L."/>
            <person name="Dharamshi J."/>
            <person name="Homa F."/>
            <person name="Zaremba-Niedwiedzka K."/>
            <person name="Spang A."/>
            <person name="Wolf Y.I."/>
            <person name="Koonin E.V."/>
            <person name="Ettema T.J."/>
        </authorList>
    </citation>
    <scope>NUCLEOTIDE SEQUENCE</scope>
</reference>
<protein>
    <submittedName>
        <fullName evidence="1">Uncharacterized protein</fullName>
    </submittedName>
</protein>
<accession>A0A481YNP2</accession>
<evidence type="ECO:0000313" key="1">
    <source>
        <dbReference type="EMBL" id="QBK84888.1"/>
    </source>
</evidence>
<gene>
    <name evidence="1" type="ORF">LCDPAC02_00870</name>
</gene>
<organism evidence="1">
    <name type="scientific">Pithovirus LCDPAC02</name>
    <dbReference type="NCBI Taxonomy" id="2506601"/>
    <lineage>
        <taxon>Viruses</taxon>
        <taxon>Pithoviruses</taxon>
    </lineage>
</organism>
<dbReference type="EMBL" id="MK500299">
    <property type="protein sequence ID" value="QBK84888.1"/>
    <property type="molecule type" value="Genomic_DNA"/>
</dbReference>
<sequence>MIVKRITDMTKITDMTIRATDIIKMIIRGVTDIKRATKLDIINLQEITISIVPAKNAKEKDIIINFLKI</sequence>
<proteinExistence type="predicted"/>
<name>A0A481YNP2_9VIRU</name>